<dbReference type="Gramene" id="AET6Gv20748100.2">
    <property type="protein sequence ID" value="AET6Gv20748100.2"/>
    <property type="gene ID" value="AET6Gv20748100"/>
</dbReference>
<evidence type="ECO:0000313" key="3">
    <source>
        <dbReference type="Proteomes" id="UP000015105"/>
    </source>
</evidence>
<evidence type="ECO:0000313" key="2">
    <source>
        <dbReference type="EnsemblPlants" id="AET6Gv20748100.2"/>
    </source>
</evidence>
<reference evidence="3" key="2">
    <citation type="journal article" date="2017" name="Nat. Plants">
        <title>The Aegilops tauschii genome reveals multiple impacts of transposons.</title>
        <authorList>
            <person name="Zhao G."/>
            <person name="Zou C."/>
            <person name="Li K."/>
            <person name="Wang K."/>
            <person name="Li T."/>
            <person name="Gao L."/>
            <person name="Zhang X."/>
            <person name="Wang H."/>
            <person name="Yang Z."/>
            <person name="Liu X."/>
            <person name="Jiang W."/>
            <person name="Mao L."/>
            <person name="Kong X."/>
            <person name="Jiao Y."/>
            <person name="Jia J."/>
        </authorList>
    </citation>
    <scope>NUCLEOTIDE SEQUENCE [LARGE SCALE GENOMIC DNA]</scope>
    <source>
        <strain evidence="3">cv. AL8/78</strain>
    </source>
</reference>
<feature type="region of interest" description="Disordered" evidence="1">
    <location>
        <begin position="1"/>
        <end position="35"/>
    </location>
</feature>
<reference evidence="3" key="1">
    <citation type="journal article" date="2014" name="Science">
        <title>Ancient hybridizations among the ancestral genomes of bread wheat.</title>
        <authorList>
            <consortium name="International Wheat Genome Sequencing Consortium,"/>
            <person name="Marcussen T."/>
            <person name="Sandve S.R."/>
            <person name="Heier L."/>
            <person name="Spannagl M."/>
            <person name="Pfeifer M."/>
            <person name="Jakobsen K.S."/>
            <person name="Wulff B.B."/>
            <person name="Steuernagel B."/>
            <person name="Mayer K.F."/>
            <person name="Olsen O.A."/>
        </authorList>
    </citation>
    <scope>NUCLEOTIDE SEQUENCE [LARGE SCALE GENOMIC DNA]</scope>
    <source>
        <strain evidence="3">cv. AL8/78</strain>
    </source>
</reference>
<name>A0A453PIV8_AEGTS</name>
<dbReference type="GeneID" id="109745846"/>
<sequence length="296" mass="33222">MYISFFSPKSQDASSSSVPLPAPLPRPLERRGAARRGAEMATTLKGMWGQVMGKKGEAVRELEVSIRAKGNVTQMEDALLRACMLFSNLSYTATSAVVSLVGAFASGQVHKIVGGQPMPRLFRLGLSAGVGLTAGKMMYYESLHATSLYILGRGEEPFERLKMELANIILTKHSDEKLSVEAVKKHFFAENLYTDQYQDKLLFRWRQRYSYVDSTYLERVKEIEANNSVDKDKTMSAQTTGSFGNLMEDPLACILGSPDSDMENDKPPERTATILRKRDLRARRRSQRHHRRHAAL</sequence>
<feature type="compositionally biased region" description="Polar residues" evidence="1">
    <location>
        <begin position="7"/>
        <end position="18"/>
    </location>
</feature>
<reference evidence="2" key="3">
    <citation type="journal article" date="2017" name="Nature">
        <title>Genome sequence of the progenitor of the wheat D genome Aegilops tauschii.</title>
        <authorList>
            <person name="Luo M.C."/>
            <person name="Gu Y.Q."/>
            <person name="Puiu D."/>
            <person name="Wang H."/>
            <person name="Twardziok S.O."/>
            <person name="Deal K.R."/>
            <person name="Huo N."/>
            <person name="Zhu T."/>
            <person name="Wang L."/>
            <person name="Wang Y."/>
            <person name="McGuire P.E."/>
            <person name="Liu S."/>
            <person name="Long H."/>
            <person name="Ramasamy R.K."/>
            <person name="Rodriguez J.C."/>
            <person name="Van S.L."/>
            <person name="Yuan L."/>
            <person name="Wang Z."/>
            <person name="Xia Z."/>
            <person name="Xiao L."/>
            <person name="Anderson O.D."/>
            <person name="Ouyang S."/>
            <person name="Liang Y."/>
            <person name="Zimin A.V."/>
            <person name="Pertea G."/>
            <person name="Qi P."/>
            <person name="Bennetzen J.L."/>
            <person name="Dai X."/>
            <person name="Dawson M.W."/>
            <person name="Muller H.G."/>
            <person name="Kugler K."/>
            <person name="Rivarola-Duarte L."/>
            <person name="Spannagl M."/>
            <person name="Mayer K.F.X."/>
            <person name="Lu F.H."/>
            <person name="Bevan M.W."/>
            <person name="Leroy P."/>
            <person name="Li P."/>
            <person name="You F.M."/>
            <person name="Sun Q."/>
            <person name="Liu Z."/>
            <person name="Lyons E."/>
            <person name="Wicker T."/>
            <person name="Salzberg S.L."/>
            <person name="Devos K.M."/>
            <person name="Dvorak J."/>
        </authorList>
    </citation>
    <scope>NUCLEOTIDE SEQUENCE [LARGE SCALE GENOMIC DNA]</scope>
    <source>
        <strain evidence="2">cv. AL8/78</strain>
    </source>
</reference>
<dbReference type="EnsemblPlants" id="AET6Gv20748100.2">
    <property type="protein sequence ID" value="AET6Gv20748100.2"/>
    <property type="gene ID" value="AET6Gv20748100"/>
</dbReference>
<keyword evidence="3" id="KW-1185">Reference proteome</keyword>
<accession>A0A453PIV8</accession>
<reference evidence="2" key="4">
    <citation type="submission" date="2019-03" db="UniProtKB">
        <authorList>
            <consortium name="EnsemblPlants"/>
        </authorList>
    </citation>
    <scope>IDENTIFICATION</scope>
</reference>
<dbReference type="STRING" id="200361.A0A453PIV8"/>
<feature type="region of interest" description="Disordered" evidence="1">
    <location>
        <begin position="257"/>
        <end position="296"/>
    </location>
</feature>
<dbReference type="PANTHER" id="PTHR35986:SF1">
    <property type="entry name" value="OS10G0430800 PROTEIN"/>
    <property type="match status" value="1"/>
</dbReference>
<protein>
    <submittedName>
        <fullName evidence="2">Uncharacterized protein</fullName>
    </submittedName>
</protein>
<dbReference type="PANTHER" id="PTHR35986">
    <property type="entry name" value="EXPRESSED PROTEIN"/>
    <property type="match status" value="1"/>
</dbReference>
<dbReference type="AlphaFoldDB" id="A0A453PIV8"/>
<proteinExistence type="predicted"/>
<dbReference type="Proteomes" id="UP000015105">
    <property type="component" value="Chromosome 6D"/>
</dbReference>
<feature type="compositionally biased region" description="Basic residues" evidence="1">
    <location>
        <begin position="278"/>
        <end position="296"/>
    </location>
</feature>
<reference evidence="2" key="5">
    <citation type="journal article" date="2021" name="G3 (Bethesda)">
        <title>Aegilops tauschii genome assembly Aet v5.0 features greater sequence contiguity and improved annotation.</title>
        <authorList>
            <person name="Wang L."/>
            <person name="Zhu T."/>
            <person name="Rodriguez J.C."/>
            <person name="Deal K.R."/>
            <person name="Dubcovsky J."/>
            <person name="McGuire P.E."/>
            <person name="Lux T."/>
            <person name="Spannagl M."/>
            <person name="Mayer K.F.X."/>
            <person name="Baldrich P."/>
            <person name="Meyers B.C."/>
            <person name="Huo N."/>
            <person name="Gu Y.Q."/>
            <person name="Zhou H."/>
            <person name="Devos K.M."/>
            <person name="Bennetzen J.L."/>
            <person name="Unver T."/>
            <person name="Budak H."/>
            <person name="Gulick P.J."/>
            <person name="Galiba G."/>
            <person name="Kalapos B."/>
            <person name="Nelson D.R."/>
            <person name="Li P."/>
            <person name="You F.M."/>
            <person name="Luo M.C."/>
            <person name="Dvorak J."/>
        </authorList>
    </citation>
    <scope>NUCLEOTIDE SEQUENCE [LARGE SCALE GENOMIC DNA]</scope>
    <source>
        <strain evidence="2">cv. AL8/78</strain>
    </source>
</reference>
<evidence type="ECO:0000256" key="1">
    <source>
        <dbReference type="SAM" id="MobiDB-lite"/>
    </source>
</evidence>
<organism evidence="2 3">
    <name type="scientific">Aegilops tauschii subsp. strangulata</name>
    <name type="common">Goatgrass</name>
    <dbReference type="NCBI Taxonomy" id="200361"/>
    <lineage>
        <taxon>Eukaryota</taxon>
        <taxon>Viridiplantae</taxon>
        <taxon>Streptophyta</taxon>
        <taxon>Embryophyta</taxon>
        <taxon>Tracheophyta</taxon>
        <taxon>Spermatophyta</taxon>
        <taxon>Magnoliopsida</taxon>
        <taxon>Liliopsida</taxon>
        <taxon>Poales</taxon>
        <taxon>Poaceae</taxon>
        <taxon>BOP clade</taxon>
        <taxon>Pooideae</taxon>
        <taxon>Triticodae</taxon>
        <taxon>Triticeae</taxon>
        <taxon>Triticinae</taxon>
        <taxon>Aegilops</taxon>
    </lineage>
</organism>
<dbReference type="RefSeq" id="XP_020160548.2">
    <property type="nucleotide sequence ID" value="XM_020304959.4"/>
</dbReference>